<reference evidence="3" key="1">
    <citation type="submission" date="2015-05" db="UniProtKB">
        <authorList>
            <consortium name="EnsemblMetazoa"/>
        </authorList>
    </citation>
    <scope>IDENTIFICATION</scope>
</reference>
<dbReference type="Proteomes" id="UP000015103">
    <property type="component" value="Unassembled WGS sequence"/>
</dbReference>
<evidence type="ECO:0000256" key="2">
    <source>
        <dbReference type="SAM" id="Phobius"/>
    </source>
</evidence>
<keyword evidence="4" id="KW-1185">Reference proteome</keyword>
<feature type="transmembrane region" description="Helical" evidence="2">
    <location>
        <begin position="12"/>
        <end position="34"/>
    </location>
</feature>
<name>T1IFU7_RHOPR</name>
<dbReference type="InParanoid" id="T1IFU7"/>
<dbReference type="STRING" id="13249.T1IFU7"/>
<accession>T1IFU7</accession>
<dbReference type="EMBL" id="ACPB03001157">
    <property type="status" value="NOT_ANNOTATED_CDS"/>
    <property type="molecule type" value="Genomic_DNA"/>
</dbReference>
<keyword evidence="2" id="KW-1133">Transmembrane helix</keyword>
<evidence type="ECO:0000313" key="4">
    <source>
        <dbReference type="Proteomes" id="UP000015103"/>
    </source>
</evidence>
<dbReference type="OMA" id="MVKITNP"/>
<organism evidence="3 4">
    <name type="scientific">Rhodnius prolixus</name>
    <name type="common">Triatomid bug</name>
    <dbReference type="NCBI Taxonomy" id="13249"/>
    <lineage>
        <taxon>Eukaryota</taxon>
        <taxon>Metazoa</taxon>
        <taxon>Ecdysozoa</taxon>
        <taxon>Arthropoda</taxon>
        <taxon>Hexapoda</taxon>
        <taxon>Insecta</taxon>
        <taxon>Pterygota</taxon>
        <taxon>Neoptera</taxon>
        <taxon>Paraneoptera</taxon>
        <taxon>Hemiptera</taxon>
        <taxon>Heteroptera</taxon>
        <taxon>Panheteroptera</taxon>
        <taxon>Cimicomorpha</taxon>
        <taxon>Reduviidae</taxon>
        <taxon>Triatominae</taxon>
        <taxon>Rhodnius</taxon>
    </lineage>
</organism>
<dbReference type="HOGENOM" id="CLU_020702_0_0_1"/>
<proteinExistence type="predicted"/>
<feature type="compositionally biased region" description="Polar residues" evidence="1">
    <location>
        <begin position="258"/>
        <end position="275"/>
    </location>
</feature>
<protein>
    <submittedName>
        <fullName evidence="3">Uncharacterized protein</fullName>
    </submittedName>
</protein>
<dbReference type="EnsemblMetazoa" id="RPRC015166-RA">
    <property type="protein sequence ID" value="RPRC015166-PA"/>
    <property type="gene ID" value="RPRC015166"/>
</dbReference>
<sequence>MVIDDEFVKGLVWFTSAAVSVCFIITFITCLCGCRKKIPKNELLGLAGMVKITNPDENVNFNSSPPDIQLNSVIVTSDELTNETHDPSKRGSNALATATRSLPDLPVDLCEHSEKLWPLAENNTDTNSDLYATVEDANRKKRLLLSGLTVDSSYTPSQTDDSLSPYARLKGEHPYDQLEQNEHPYAQVGTNGVHGPSTSQDTTVNSTPSRGQEAEPDDERKSTSESGEDSNNIPAASAIAGSVPANHDLPYMTPPIPVQQQQHFSGDSVDSSKGYTSISVREPLSCILSETRLNNNSNSNAGGNGSATQDPHYATVSDDSDEMYAAIEERQGGEYTSGSETYARITPRQALTLAIHHPPPPSASSSHSHHHHNRESASSISSSESPRRERRVANSPLPQVPPTLDDMYAKVMKKGRSPTSPEPPSPSVMSLTPPLPILHVDNADLDQPACGDTYESLDPVTDPNYEEVAGAACNGEPDYASLSRRYDPPYERVSTVPHEEDIIDQPDYEVVSSAGGPLMGIYSQIDKKTPEKEEHGNGMLERGTMESNAVVTKSLVSDGQEKLDRMSGEGLRLIQSNGYNMPVQAIRKYRKDTSEVSCCLKYVIFGFNVLFWQTAVSKKKT</sequence>
<keyword evidence="2" id="KW-0472">Membrane</keyword>
<feature type="compositionally biased region" description="Polar residues" evidence="1">
    <location>
        <begin position="196"/>
        <end position="210"/>
    </location>
</feature>
<evidence type="ECO:0000256" key="1">
    <source>
        <dbReference type="SAM" id="MobiDB-lite"/>
    </source>
</evidence>
<feature type="region of interest" description="Disordered" evidence="1">
    <location>
        <begin position="354"/>
        <end position="404"/>
    </location>
</feature>
<dbReference type="AlphaFoldDB" id="T1IFU7"/>
<feature type="region of interest" description="Disordered" evidence="1">
    <location>
        <begin position="186"/>
        <end position="275"/>
    </location>
</feature>
<dbReference type="eggNOG" id="ENOG502RYTB">
    <property type="taxonomic scope" value="Eukaryota"/>
</dbReference>
<dbReference type="VEuPathDB" id="VectorBase:RPRC015166"/>
<evidence type="ECO:0000313" key="3">
    <source>
        <dbReference type="EnsemblMetazoa" id="RPRC015166-PA"/>
    </source>
</evidence>
<keyword evidence="2" id="KW-0812">Transmembrane</keyword>